<evidence type="ECO:0000313" key="2">
    <source>
        <dbReference type="Proteomes" id="UP000016843"/>
    </source>
</evidence>
<sequence length="35" mass="4271">MEGNNPRKIRERTKKAWDLILFWRGRKTGFHLDLS</sequence>
<name>U5BY31_9BACT</name>
<keyword evidence="2" id="KW-1185">Reference proteome</keyword>
<evidence type="ECO:0000313" key="1">
    <source>
        <dbReference type="EMBL" id="ERM82763.1"/>
    </source>
</evidence>
<organism evidence="1 2">
    <name type="scientific">Rhodonellum psychrophilum GCM71 = DSM 17998</name>
    <dbReference type="NCBI Taxonomy" id="1123057"/>
    <lineage>
        <taxon>Bacteria</taxon>
        <taxon>Pseudomonadati</taxon>
        <taxon>Bacteroidota</taxon>
        <taxon>Cytophagia</taxon>
        <taxon>Cytophagales</taxon>
        <taxon>Cytophagaceae</taxon>
        <taxon>Rhodonellum</taxon>
    </lineage>
</organism>
<dbReference type="EMBL" id="AWXR01000022">
    <property type="protein sequence ID" value="ERM82763.1"/>
    <property type="molecule type" value="Genomic_DNA"/>
</dbReference>
<proteinExistence type="predicted"/>
<gene>
    <name evidence="1" type="ORF">P872_04395</name>
</gene>
<dbReference type="Proteomes" id="UP000016843">
    <property type="component" value="Unassembled WGS sequence"/>
</dbReference>
<protein>
    <submittedName>
        <fullName evidence="1">Uncharacterized protein</fullName>
    </submittedName>
</protein>
<accession>U5BY31</accession>
<reference evidence="1 2" key="1">
    <citation type="journal article" date="2013" name="Genome Announc.">
        <title>Draft Genome Sequence of the Psychrophilic and Alkaliphilic Rhodonellum psychrophilum Strain GCM71T.</title>
        <authorList>
            <person name="Hauptmann A.L."/>
            <person name="Glaring M.A."/>
            <person name="Hallin P.F."/>
            <person name="Prieme A."/>
            <person name="Stougaard P."/>
        </authorList>
    </citation>
    <scope>NUCLEOTIDE SEQUENCE [LARGE SCALE GENOMIC DNA]</scope>
    <source>
        <strain evidence="1 2">GCM71</strain>
    </source>
</reference>
<comment type="caution">
    <text evidence="1">The sequence shown here is derived from an EMBL/GenBank/DDBJ whole genome shotgun (WGS) entry which is preliminary data.</text>
</comment>
<dbReference type="AlphaFoldDB" id="U5BY31"/>